<keyword evidence="2 9" id="KW-0813">Transport</keyword>
<evidence type="ECO:0000256" key="8">
    <source>
        <dbReference type="ARBA" id="ARBA00023237"/>
    </source>
</evidence>
<dbReference type="Gene3D" id="2.170.130.10">
    <property type="entry name" value="TonB-dependent receptor, plug domain"/>
    <property type="match status" value="1"/>
</dbReference>
<evidence type="ECO:0000256" key="12">
    <source>
        <dbReference type="SAM" id="MobiDB-lite"/>
    </source>
</evidence>
<dbReference type="InterPro" id="IPR000531">
    <property type="entry name" value="Beta-barrel_TonB"/>
</dbReference>
<evidence type="ECO:0000259" key="14">
    <source>
        <dbReference type="Pfam" id="PF00593"/>
    </source>
</evidence>
<evidence type="ECO:0000256" key="2">
    <source>
        <dbReference type="ARBA" id="ARBA00022448"/>
    </source>
</evidence>
<keyword evidence="5 13" id="KW-0732">Signal</keyword>
<evidence type="ECO:0000256" key="3">
    <source>
        <dbReference type="ARBA" id="ARBA00022452"/>
    </source>
</evidence>
<keyword evidence="17" id="KW-1185">Reference proteome</keyword>
<evidence type="ECO:0000256" key="6">
    <source>
        <dbReference type="ARBA" id="ARBA00023077"/>
    </source>
</evidence>
<evidence type="ECO:0000313" key="17">
    <source>
        <dbReference type="Proteomes" id="UP000199058"/>
    </source>
</evidence>
<keyword evidence="8 9" id="KW-0998">Cell outer membrane</keyword>
<dbReference type="GO" id="GO:0009279">
    <property type="term" value="C:cell outer membrane"/>
    <property type="evidence" value="ECO:0007669"/>
    <property type="project" value="UniProtKB-SubCell"/>
</dbReference>
<dbReference type="PANTHER" id="PTHR30069">
    <property type="entry name" value="TONB-DEPENDENT OUTER MEMBRANE RECEPTOR"/>
    <property type="match status" value="1"/>
</dbReference>
<dbReference type="CDD" id="cd01347">
    <property type="entry name" value="ligand_gated_channel"/>
    <property type="match status" value="1"/>
</dbReference>
<evidence type="ECO:0000256" key="1">
    <source>
        <dbReference type="ARBA" id="ARBA00004571"/>
    </source>
</evidence>
<feature type="signal peptide" evidence="13">
    <location>
        <begin position="1"/>
        <end position="28"/>
    </location>
</feature>
<evidence type="ECO:0000256" key="10">
    <source>
        <dbReference type="PROSITE-ProRule" id="PRU10144"/>
    </source>
</evidence>
<dbReference type="AlphaFoldDB" id="A0A1I1H850"/>
<evidence type="ECO:0000259" key="15">
    <source>
        <dbReference type="Pfam" id="PF07715"/>
    </source>
</evidence>
<organism evidence="16 17">
    <name type="scientific">Marinospirillum celere</name>
    <dbReference type="NCBI Taxonomy" id="1122252"/>
    <lineage>
        <taxon>Bacteria</taxon>
        <taxon>Pseudomonadati</taxon>
        <taxon>Pseudomonadota</taxon>
        <taxon>Gammaproteobacteria</taxon>
        <taxon>Oceanospirillales</taxon>
        <taxon>Oceanospirillaceae</taxon>
        <taxon>Marinospirillum</taxon>
    </lineage>
</organism>
<evidence type="ECO:0000256" key="5">
    <source>
        <dbReference type="ARBA" id="ARBA00022729"/>
    </source>
</evidence>
<proteinExistence type="inferred from homology"/>
<dbReference type="OrthoDB" id="5332150at2"/>
<sequence length="689" mass="75417">MNTALFVRQPLSLALASLCLSLPTSLLAEQTSSLPPLTVTGQALGSATTQEAWPTDSSSPAADAGDWLRQQPGIDANRMGGHGLDPVIRGLGQNRLNVLLDGAYVFGGCPNRMDPPTAYAPLYSYDRVVISKGVTTLRHGPGGSGGSVLFERDRPEFLPGEPRVRGEVGGSYASNGDALKGWAHVITGSEQGYLRAFGEYSEADNYEDGAGREIWSGYESTQGGLILGWTPNQQTWLEVTYEETRERDVKFAGAGMDSPESDNRTLGLRGEYLWSPLLTLSGNLHYSQVEHVMDNYSLRPDATMQMRVPTTSDTLTGRLMAEYQLGPNQFTGGLNLIQNKREATLTNTANGMDIAFMWPQVTQRSMGAFAEVEHLIGSDKRAFAGVRLDHVDSSADKTQAQPDPGWSKSPAQLYEDAYGFTGSADQEEWLTGAFVRFEKDIGSWQRAFVSASRSQRVGDASELYMARIANGGNDQWVGNPDLNPETSHQLDIGMLGKSQRLDYSAVAFSNWVSDYIYRDQGAIGTYDGASHYRNISAALYGIELEATLRYAEHWETRGHLNALRGDNRSDGGPLAQISPYNGQVSQHWISDAWEALLRVRFAAKQDRLNTPAGEEATSSYAVLDLQADWNPRKDLKLSVGVDNLLDKEYANFINRNAAGSDPLNSGDNKLSGTLTEPGRSIWVSARYQF</sequence>
<dbReference type="InterPro" id="IPR039426">
    <property type="entry name" value="TonB-dep_rcpt-like"/>
</dbReference>
<dbReference type="PANTHER" id="PTHR30069:SF49">
    <property type="entry name" value="OUTER MEMBRANE PROTEIN C"/>
    <property type="match status" value="1"/>
</dbReference>
<accession>A0A1I1H850</accession>
<gene>
    <name evidence="16" type="ORF">SAMN05660443_1857</name>
</gene>
<reference evidence="16 17" key="1">
    <citation type="submission" date="2016-10" db="EMBL/GenBank/DDBJ databases">
        <authorList>
            <person name="de Groot N.N."/>
        </authorList>
    </citation>
    <scope>NUCLEOTIDE SEQUENCE [LARGE SCALE GENOMIC DNA]</scope>
    <source>
        <strain evidence="16 17">DSM 18438</strain>
    </source>
</reference>
<evidence type="ECO:0000256" key="4">
    <source>
        <dbReference type="ARBA" id="ARBA00022692"/>
    </source>
</evidence>
<dbReference type="PROSITE" id="PS52016">
    <property type="entry name" value="TONB_DEPENDENT_REC_3"/>
    <property type="match status" value="1"/>
</dbReference>
<keyword evidence="6 11" id="KW-0798">TonB box</keyword>
<keyword evidence="7 9" id="KW-0472">Membrane</keyword>
<name>A0A1I1H850_9GAMM</name>
<comment type="similarity">
    <text evidence="9 11">Belongs to the TonB-dependent receptor family.</text>
</comment>
<protein>
    <submittedName>
        <fullName evidence="16">Iron complex outermembrane recepter protein</fullName>
    </submittedName>
</protein>
<keyword evidence="3 9" id="KW-1134">Transmembrane beta strand</keyword>
<dbReference type="InterPro" id="IPR037066">
    <property type="entry name" value="Plug_dom_sf"/>
</dbReference>
<dbReference type="EMBL" id="FOLH01000003">
    <property type="protein sequence ID" value="SFC20001.1"/>
    <property type="molecule type" value="Genomic_DNA"/>
</dbReference>
<evidence type="ECO:0000256" key="13">
    <source>
        <dbReference type="SAM" id="SignalP"/>
    </source>
</evidence>
<dbReference type="Gene3D" id="2.40.170.20">
    <property type="entry name" value="TonB-dependent receptor, beta-barrel domain"/>
    <property type="match status" value="1"/>
</dbReference>
<keyword evidence="4 9" id="KW-0812">Transmembrane</keyword>
<dbReference type="Proteomes" id="UP000199058">
    <property type="component" value="Unassembled WGS sequence"/>
</dbReference>
<dbReference type="InterPro" id="IPR036942">
    <property type="entry name" value="Beta-barrel_TonB_sf"/>
</dbReference>
<dbReference type="GO" id="GO:0015344">
    <property type="term" value="F:siderophore uptake transmembrane transporter activity"/>
    <property type="evidence" value="ECO:0007669"/>
    <property type="project" value="TreeGrafter"/>
</dbReference>
<dbReference type="Pfam" id="PF07715">
    <property type="entry name" value="Plug"/>
    <property type="match status" value="1"/>
</dbReference>
<dbReference type="InterPro" id="IPR010917">
    <property type="entry name" value="TonB_rcpt_CS"/>
</dbReference>
<feature type="region of interest" description="Disordered" evidence="12">
    <location>
        <begin position="46"/>
        <end position="80"/>
    </location>
</feature>
<comment type="subcellular location">
    <subcellularLocation>
        <location evidence="1 9">Cell outer membrane</location>
        <topology evidence="1 9">Multi-pass membrane protein</topology>
    </subcellularLocation>
</comment>
<dbReference type="PROSITE" id="PS01156">
    <property type="entry name" value="TONB_DEPENDENT_REC_2"/>
    <property type="match status" value="1"/>
</dbReference>
<feature type="chain" id="PRO_5011554677" evidence="13">
    <location>
        <begin position="29"/>
        <end position="689"/>
    </location>
</feature>
<dbReference type="RefSeq" id="WP_091962431.1">
    <property type="nucleotide sequence ID" value="NZ_FOLH01000003.1"/>
</dbReference>
<feature type="domain" description="TonB-dependent receptor plug" evidence="15">
    <location>
        <begin position="59"/>
        <end position="146"/>
    </location>
</feature>
<feature type="short sequence motif" description="TonB C-terminal box" evidence="10">
    <location>
        <begin position="672"/>
        <end position="689"/>
    </location>
</feature>
<evidence type="ECO:0000256" key="11">
    <source>
        <dbReference type="RuleBase" id="RU003357"/>
    </source>
</evidence>
<feature type="compositionally biased region" description="Polar residues" evidence="12">
    <location>
        <begin position="46"/>
        <end position="60"/>
    </location>
</feature>
<dbReference type="SUPFAM" id="SSF56935">
    <property type="entry name" value="Porins"/>
    <property type="match status" value="1"/>
</dbReference>
<dbReference type="Pfam" id="PF00593">
    <property type="entry name" value="TonB_dep_Rec_b-barrel"/>
    <property type="match status" value="1"/>
</dbReference>
<evidence type="ECO:0000256" key="7">
    <source>
        <dbReference type="ARBA" id="ARBA00023136"/>
    </source>
</evidence>
<feature type="domain" description="TonB-dependent receptor-like beta-barrel" evidence="14">
    <location>
        <begin position="205"/>
        <end position="644"/>
    </location>
</feature>
<dbReference type="InterPro" id="IPR012910">
    <property type="entry name" value="Plug_dom"/>
</dbReference>
<dbReference type="STRING" id="1122252.SAMN05660443_1857"/>
<evidence type="ECO:0000313" key="16">
    <source>
        <dbReference type="EMBL" id="SFC20001.1"/>
    </source>
</evidence>
<dbReference type="GO" id="GO:0044718">
    <property type="term" value="P:siderophore transmembrane transport"/>
    <property type="evidence" value="ECO:0007669"/>
    <property type="project" value="TreeGrafter"/>
</dbReference>
<evidence type="ECO:0000256" key="9">
    <source>
        <dbReference type="PROSITE-ProRule" id="PRU01360"/>
    </source>
</evidence>